<reference evidence="1 2" key="1">
    <citation type="submission" date="2018-05" db="EMBL/GenBank/DDBJ databases">
        <title>Novel Campyloabacter and Helicobacter Species and Strains.</title>
        <authorList>
            <person name="Mannion A.J."/>
            <person name="Shen Z."/>
            <person name="Fox J.G."/>
        </authorList>
    </citation>
    <scope>NUCLEOTIDE SEQUENCE [LARGE SCALE GENOMIC DNA]</scope>
    <source>
        <strain evidence="2">MIT17-670</strain>
    </source>
</reference>
<name>A0A4U7BK83_9BACT</name>
<protein>
    <submittedName>
        <fullName evidence="1">Uncharacterized protein</fullName>
    </submittedName>
</protein>
<dbReference type="EMBL" id="NXMA01000005">
    <property type="protein sequence ID" value="TKX32388.1"/>
    <property type="molecule type" value="Genomic_DNA"/>
</dbReference>
<evidence type="ECO:0000313" key="1">
    <source>
        <dbReference type="EMBL" id="TKX32388.1"/>
    </source>
</evidence>
<accession>A0A4U7BK83</accession>
<organism evidence="1 2">
    <name type="scientific">Campylobacter aviculae</name>
    <dbReference type="NCBI Taxonomy" id="2510190"/>
    <lineage>
        <taxon>Bacteria</taxon>
        <taxon>Pseudomonadati</taxon>
        <taxon>Campylobacterota</taxon>
        <taxon>Epsilonproteobacteria</taxon>
        <taxon>Campylobacterales</taxon>
        <taxon>Campylobacteraceae</taxon>
        <taxon>Campylobacter</taxon>
    </lineage>
</organism>
<dbReference type="AlphaFoldDB" id="A0A4U7BK83"/>
<evidence type="ECO:0000313" key="2">
    <source>
        <dbReference type="Proteomes" id="UP000310353"/>
    </source>
</evidence>
<comment type="caution">
    <text evidence="1">The sequence shown here is derived from an EMBL/GenBank/DDBJ whole genome shotgun (WGS) entry which is preliminary data.</text>
</comment>
<proteinExistence type="predicted"/>
<sequence>MANAMLLNSAEEEKVLNEVITINFSFISGKYKNFYYESQALGVYTTFNYEFVLGENIGIIFLQLYGELDNGNVYYIQDFAVGKGRISLAPNQGTKCLRIIAGIFLNDTYTSNLPDFKTKKIY</sequence>
<dbReference type="Proteomes" id="UP000310353">
    <property type="component" value="Unassembled WGS sequence"/>
</dbReference>
<gene>
    <name evidence="1" type="ORF">CQA76_03435</name>
</gene>
<dbReference type="RefSeq" id="WP_137622060.1">
    <property type="nucleotide sequence ID" value="NZ_NXMA01000005.1"/>
</dbReference>
<keyword evidence="2" id="KW-1185">Reference proteome</keyword>